<feature type="transmembrane region" description="Helical" evidence="7">
    <location>
        <begin position="201"/>
        <end position="221"/>
    </location>
</feature>
<reference evidence="10" key="1">
    <citation type="journal article" date="2016" name="Genome Announc.">
        <title>Draft genome sequences of fungus Aspergillus calidoustus.</title>
        <authorList>
            <person name="Horn F."/>
            <person name="Linde J."/>
            <person name="Mattern D.J."/>
            <person name="Walther G."/>
            <person name="Guthke R."/>
            <person name="Scherlach K."/>
            <person name="Martin K."/>
            <person name="Brakhage A.A."/>
            <person name="Petzke L."/>
            <person name="Valiante V."/>
        </authorList>
    </citation>
    <scope>NUCLEOTIDE SEQUENCE [LARGE SCALE GENOMIC DNA]</scope>
    <source>
        <strain evidence="10">SF006504</strain>
    </source>
</reference>
<evidence type="ECO:0000256" key="5">
    <source>
        <dbReference type="ARBA" id="ARBA00023136"/>
    </source>
</evidence>
<keyword evidence="5 7" id="KW-0472">Membrane</keyword>
<dbReference type="CDD" id="cd17327">
    <property type="entry name" value="MFS_FEN2_like"/>
    <property type="match status" value="1"/>
</dbReference>
<evidence type="ECO:0000256" key="4">
    <source>
        <dbReference type="ARBA" id="ARBA00022989"/>
    </source>
</evidence>
<dbReference type="GO" id="GO:0016020">
    <property type="term" value="C:membrane"/>
    <property type="evidence" value="ECO:0007669"/>
    <property type="project" value="UniProtKB-SubCell"/>
</dbReference>
<accession>A0A0U5FV71</accession>
<dbReference type="Pfam" id="PF07690">
    <property type="entry name" value="MFS_1"/>
    <property type="match status" value="1"/>
</dbReference>
<dbReference type="GO" id="GO:0022857">
    <property type="term" value="F:transmembrane transporter activity"/>
    <property type="evidence" value="ECO:0007669"/>
    <property type="project" value="InterPro"/>
</dbReference>
<evidence type="ECO:0000313" key="10">
    <source>
        <dbReference type="Proteomes" id="UP000054771"/>
    </source>
</evidence>
<comment type="subcellular location">
    <subcellularLocation>
        <location evidence="1">Membrane</location>
        <topology evidence="1">Multi-pass membrane protein</topology>
    </subcellularLocation>
</comment>
<dbReference type="FunFam" id="1.20.1250.20:FF:000064">
    <property type="entry name" value="MFS allantoate transporter"/>
    <property type="match status" value="1"/>
</dbReference>
<feature type="transmembrane region" description="Helical" evidence="7">
    <location>
        <begin position="392"/>
        <end position="414"/>
    </location>
</feature>
<dbReference type="OrthoDB" id="6730379at2759"/>
<dbReference type="EMBL" id="CDMC01000001">
    <property type="protein sequence ID" value="CEL00991.1"/>
    <property type="molecule type" value="Genomic_DNA"/>
</dbReference>
<dbReference type="STRING" id="454130.A0A0U5FV71"/>
<keyword evidence="4 7" id="KW-1133">Transmembrane helix</keyword>
<dbReference type="InterPro" id="IPR036259">
    <property type="entry name" value="MFS_trans_sf"/>
</dbReference>
<sequence length="526" mass="58759">MKMTKSTEAGSGNRPDIDVDAASIEGTAVDVDKGQVAYEDKSVDPALRLTGGVVVEFTPEEEKSVLKNIDWHMLPLMCWVYMIQFADKTTLKYASLMGIQEDTKLVGNQYSWVSSIFYAGYLAWEFPTTYLFRRLPVGKYTAINIVCWGVALSCHAATTNYAGLLAVRFLLGAFEATVTPAFVLITSMWFRQGEQGRRMGYWLSCNGVALILMAFIGYGLSAITSAHLAPWRILFLLLGLITVATGVVYFWFLPDNQTNAKFLDEREKLIAVERIRDNFQGIGSQVWKWSQFREAFCDPRTYLYVLFSALMNIPNGGITTFGSLVVKSFGFDARTALLLDGPSGAFDIAGKLIFTYFSDRLLDRTSMAFVAILIAMIGSILMIVVPQDIKPVLLIGYYMISVAGASWGLVMTAISNNTLGYTKKVTVNGLQILAYAAGNWIGPQTFRADDAPEYRRGKTLVAIMYGLAAGVLIVIRVVNMRENKRRDRVQAEEGVDLEDEGVRAEIERRKFMDLTDFEQPHFRYIL</sequence>
<evidence type="ECO:0000256" key="6">
    <source>
        <dbReference type="ARBA" id="ARBA00037968"/>
    </source>
</evidence>
<dbReference type="PROSITE" id="PS50850">
    <property type="entry name" value="MFS"/>
    <property type="match status" value="1"/>
</dbReference>
<evidence type="ECO:0000256" key="3">
    <source>
        <dbReference type="ARBA" id="ARBA00022692"/>
    </source>
</evidence>
<name>A0A0U5FV71_ASPCI</name>
<feature type="transmembrane region" description="Helical" evidence="7">
    <location>
        <begin position="169"/>
        <end position="189"/>
    </location>
</feature>
<dbReference type="OMA" id="LPLMCWV"/>
<comment type="similarity">
    <text evidence="6">Belongs to the major facilitator superfamily. Allantoate permease family.</text>
</comment>
<feature type="transmembrane region" description="Helical" evidence="7">
    <location>
        <begin position="142"/>
        <end position="163"/>
    </location>
</feature>
<dbReference type="Proteomes" id="UP000054771">
    <property type="component" value="Unassembled WGS sequence"/>
</dbReference>
<dbReference type="AlphaFoldDB" id="A0A0U5FV71"/>
<feature type="transmembrane region" description="Helical" evidence="7">
    <location>
        <begin position="459"/>
        <end position="478"/>
    </location>
</feature>
<evidence type="ECO:0000256" key="2">
    <source>
        <dbReference type="ARBA" id="ARBA00022448"/>
    </source>
</evidence>
<dbReference type="PANTHER" id="PTHR43791">
    <property type="entry name" value="PERMEASE-RELATED"/>
    <property type="match status" value="1"/>
</dbReference>
<organism evidence="9 10">
    <name type="scientific">Aspergillus calidoustus</name>
    <dbReference type="NCBI Taxonomy" id="454130"/>
    <lineage>
        <taxon>Eukaryota</taxon>
        <taxon>Fungi</taxon>
        <taxon>Dikarya</taxon>
        <taxon>Ascomycota</taxon>
        <taxon>Pezizomycotina</taxon>
        <taxon>Eurotiomycetes</taxon>
        <taxon>Eurotiomycetidae</taxon>
        <taxon>Eurotiales</taxon>
        <taxon>Aspergillaceae</taxon>
        <taxon>Aspergillus</taxon>
        <taxon>Aspergillus subgen. Nidulantes</taxon>
    </lineage>
</organism>
<keyword evidence="2" id="KW-0813">Transport</keyword>
<gene>
    <name evidence="9" type="ORF">ASPCAL00583</name>
</gene>
<feature type="transmembrane region" description="Helical" evidence="7">
    <location>
        <begin position="302"/>
        <end position="326"/>
    </location>
</feature>
<proteinExistence type="inferred from homology"/>
<dbReference type="PANTHER" id="PTHR43791:SF1">
    <property type="entry name" value="ALLANTOATE PERMEASE"/>
    <property type="match status" value="1"/>
</dbReference>
<dbReference type="SUPFAM" id="SSF103473">
    <property type="entry name" value="MFS general substrate transporter"/>
    <property type="match status" value="1"/>
</dbReference>
<feature type="transmembrane region" description="Helical" evidence="7">
    <location>
        <begin position="366"/>
        <end position="385"/>
    </location>
</feature>
<feature type="transmembrane region" description="Helical" evidence="7">
    <location>
        <begin position="233"/>
        <end position="253"/>
    </location>
</feature>
<evidence type="ECO:0000313" key="9">
    <source>
        <dbReference type="EMBL" id="CEL00991.1"/>
    </source>
</evidence>
<keyword evidence="10" id="KW-1185">Reference proteome</keyword>
<feature type="domain" description="Major facilitator superfamily (MFS) profile" evidence="8">
    <location>
        <begin position="73"/>
        <end position="484"/>
    </location>
</feature>
<dbReference type="InterPro" id="IPR020846">
    <property type="entry name" value="MFS_dom"/>
</dbReference>
<dbReference type="InterPro" id="IPR011701">
    <property type="entry name" value="MFS"/>
</dbReference>
<evidence type="ECO:0000256" key="7">
    <source>
        <dbReference type="SAM" id="Phobius"/>
    </source>
</evidence>
<keyword evidence="3 7" id="KW-0812">Transmembrane</keyword>
<dbReference type="Gene3D" id="1.20.1250.20">
    <property type="entry name" value="MFS general substrate transporter like domains"/>
    <property type="match status" value="2"/>
</dbReference>
<evidence type="ECO:0000259" key="8">
    <source>
        <dbReference type="PROSITE" id="PS50850"/>
    </source>
</evidence>
<evidence type="ECO:0000256" key="1">
    <source>
        <dbReference type="ARBA" id="ARBA00004141"/>
    </source>
</evidence>
<protein>
    <submittedName>
        <fullName evidence="9">Putative MFS allantoate transporter</fullName>
    </submittedName>
</protein>